<accession>A0A2T2XHS7</accession>
<dbReference type="Proteomes" id="UP000242972">
    <property type="component" value="Unassembled WGS sequence"/>
</dbReference>
<reference evidence="1 2" key="1">
    <citation type="journal article" date="2014" name="BMC Genomics">
        <title>Comparison of environmental and isolate Sulfobacillus genomes reveals diverse carbon, sulfur, nitrogen, and hydrogen metabolisms.</title>
        <authorList>
            <person name="Justice N.B."/>
            <person name="Norman A."/>
            <person name="Brown C.T."/>
            <person name="Singh A."/>
            <person name="Thomas B.C."/>
            <person name="Banfield J.F."/>
        </authorList>
    </citation>
    <scope>NUCLEOTIDE SEQUENCE [LARGE SCALE GENOMIC DNA]</scope>
    <source>
        <strain evidence="1">AMDSBA4</strain>
    </source>
</reference>
<proteinExistence type="predicted"/>
<dbReference type="AlphaFoldDB" id="A0A2T2XHS7"/>
<organism evidence="1 2">
    <name type="scientific">Sulfobacillus benefaciens</name>
    <dbReference type="NCBI Taxonomy" id="453960"/>
    <lineage>
        <taxon>Bacteria</taxon>
        <taxon>Bacillati</taxon>
        <taxon>Bacillota</taxon>
        <taxon>Clostridia</taxon>
        <taxon>Eubacteriales</taxon>
        <taxon>Clostridiales Family XVII. Incertae Sedis</taxon>
        <taxon>Sulfobacillus</taxon>
    </lineage>
</organism>
<name>A0A2T2XHS7_9FIRM</name>
<sequence>MKRYMNGMMTGALVGAVMAGIWLLNRPRPSWAKVAMRGARRMGPRAWKVARTGSKGLVHMARRRLS</sequence>
<evidence type="ECO:0000313" key="1">
    <source>
        <dbReference type="EMBL" id="PSR34063.1"/>
    </source>
</evidence>
<dbReference type="EMBL" id="PXYW01000013">
    <property type="protein sequence ID" value="PSR34063.1"/>
    <property type="molecule type" value="Genomic_DNA"/>
</dbReference>
<evidence type="ECO:0000313" key="2">
    <source>
        <dbReference type="Proteomes" id="UP000242972"/>
    </source>
</evidence>
<comment type="caution">
    <text evidence="1">The sequence shown here is derived from an EMBL/GenBank/DDBJ whole genome shotgun (WGS) entry which is preliminary data.</text>
</comment>
<protein>
    <submittedName>
        <fullName evidence="1">Uncharacterized protein</fullName>
    </submittedName>
</protein>
<gene>
    <name evidence="1" type="ORF">C7B46_07320</name>
</gene>